<dbReference type="Proteomes" id="UP000019277">
    <property type="component" value="Unassembled WGS sequence"/>
</dbReference>
<keyword evidence="5" id="KW-0143">Chaperone</keyword>
<dbReference type="eggNOG" id="COG0443">
    <property type="taxonomic scope" value="Bacteria"/>
</dbReference>
<evidence type="ECO:0000259" key="7">
    <source>
        <dbReference type="Pfam" id="PF18559"/>
    </source>
</evidence>
<comment type="similarity">
    <text evidence="1">Belongs to the heat shock protein 70 family.</text>
</comment>
<comment type="caution">
    <text evidence="8">The sequence shown here is derived from an EMBL/GenBank/DDBJ whole genome shotgun (WGS) entry which is preliminary data.</text>
</comment>
<dbReference type="InterPro" id="IPR043129">
    <property type="entry name" value="ATPase_NBD"/>
</dbReference>
<evidence type="ECO:0000313" key="8">
    <source>
        <dbReference type="EMBL" id="EWC59982.1"/>
    </source>
</evidence>
<evidence type="ECO:0000256" key="5">
    <source>
        <dbReference type="ARBA" id="ARBA00023186"/>
    </source>
</evidence>
<reference evidence="8 9" key="1">
    <citation type="journal article" date="2014" name="Genome Announc.">
        <title>Draft Genome Sequence of the Antitrypanosomally Active Sponge-Associated Bacterium Actinokineospora sp. Strain EG49.</title>
        <authorList>
            <person name="Harjes J."/>
            <person name="Ryu T."/>
            <person name="Abdelmohsen U.R."/>
            <person name="Moitinho-Silva L."/>
            <person name="Horn H."/>
            <person name="Ravasi T."/>
            <person name="Hentschel U."/>
        </authorList>
    </citation>
    <scope>NUCLEOTIDE SEQUENCE [LARGE SCALE GENOMIC DNA]</scope>
    <source>
        <strain evidence="8 9">EG49</strain>
    </source>
</reference>
<evidence type="ECO:0000256" key="4">
    <source>
        <dbReference type="ARBA" id="ARBA00023016"/>
    </source>
</evidence>
<feature type="region of interest" description="Disordered" evidence="6">
    <location>
        <begin position="167"/>
        <end position="187"/>
    </location>
</feature>
<dbReference type="Gene3D" id="3.90.640.10">
    <property type="entry name" value="Actin, Chain A, domain 4"/>
    <property type="match status" value="1"/>
</dbReference>
<evidence type="ECO:0000256" key="6">
    <source>
        <dbReference type="SAM" id="MobiDB-lite"/>
    </source>
</evidence>
<dbReference type="Gene3D" id="3.30.420.40">
    <property type="match status" value="1"/>
</dbReference>
<dbReference type="InterPro" id="IPR013126">
    <property type="entry name" value="Hsp_70_fam"/>
</dbReference>
<dbReference type="PROSITE" id="PS01036">
    <property type="entry name" value="HSP70_3"/>
    <property type="match status" value="1"/>
</dbReference>
<name>W7IT91_9PSEU</name>
<proteinExistence type="inferred from homology"/>
<organism evidence="8 9">
    <name type="scientific">Actinokineospora spheciospongiae</name>
    <dbReference type="NCBI Taxonomy" id="909613"/>
    <lineage>
        <taxon>Bacteria</taxon>
        <taxon>Bacillati</taxon>
        <taxon>Actinomycetota</taxon>
        <taxon>Actinomycetes</taxon>
        <taxon>Pseudonocardiales</taxon>
        <taxon>Pseudonocardiaceae</taxon>
        <taxon>Actinokineospora</taxon>
    </lineage>
</organism>
<keyword evidence="2" id="KW-0547">Nucleotide-binding</keyword>
<keyword evidence="9" id="KW-1185">Reference proteome</keyword>
<accession>W7IT91</accession>
<dbReference type="InterPro" id="IPR041443">
    <property type="entry name" value="Exop_C"/>
</dbReference>
<dbReference type="STRING" id="909613.UO65_4726"/>
<keyword evidence="4" id="KW-0346">Stress response</keyword>
<dbReference type="Gene3D" id="2.60.120.430">
    <property type="entry name" value="Galactose-binding lectin"/>
    <property type="match status" value="1"/>
</dbReference>
<dbReference type="PANTHER" id="PTHR45639">
    <property type="entry name" value="HSC70CB, ISOFORM G-RELATED"/>
    <property type="match status" value="1"/>
</dbReference>
<dbReference type="eggNOG" id="COG1472">
    <property type="taxonomic scope" value="Bacteria"/>
</dbReference>
<evidence type="ECO:0000313" key="9">
    <source>
        <dbReference type="Proteomes" id="UP000019277"/>
    </source>
</evidence>
<dbReference type="InterPro" id="IPR018181">
    <property type="entry name" value="Heat_shock_70_CS"/>
</dbReference>
<feature type="compositionally biased region" description="Low complexity" evidence="6">
    <location>
        <begin position="265"/>
        <end position="275"/>
    </location>
</feature>
<evidence type="ECO:0000256" key="1">
    <source>
        <dbReference type="ARBA" id="ARBA00007381"/>
    </source>
</evidence>
<sequence length="467" mass="48091">MEILGTPEGIERLGGMDFDEALLAHVDTRLDGAVSALDPADPEAAAALAAIRALCVRAKEELSTEPDVLLQVPLPGGGQELLVSRIEFNEMIRPAVALTTEALDRTITSAGLKADDLAAVLLAGGSSRIPLVTQMVSEAFGRPVRLGLHPKFTVALGAAAVSRTPAAEQPAAVVPPSGTPLPGPTSGRPKWLVPAAAAAAVLLVAAATTATLIGGGEDTPTPPQGGALASPMPPTTTTSAAATTPAPQIAASTSQVIAGPPPVAPTTARADAPPASQATPGIPEVKVYDGSDVSPFRSIIGSEENWDGTYLGGRRAAEHTEIRVGPDKVGGADGLRATWTGRGPAQLYFQDPGFRDMSAYLDDDAALVFDAVVHSPPTSWASVAVHCEYPCGGQVELTSLLNVLPPDRKTTVRIPISCFVADGLDPKHVDTFMLLYTEEALDMSVANVRWTPGAADEPDALDCGGRE</sequence>
<dbReference type="EMBL" id="AYXG01000180">
    <property type="protein sequence ID" value="EWC59982.1"/>
    <property type="molecule type" value="Genomic_DNA"/>
</dbReference>
<evidence type="ECO:0000256" key="2">
    <source>
        <dbReference type="ARBA" id="ARBA00022741"/>
    </source>
</evidence>
<keyword evidence="3" id="KW-0067">ATP-binding</keyword>
<feature type="compositionally biased region" description="Low complexity" evidence="6">
    <location>
        <begin position="235"/>
        <end position="254"/>
    </location>
</feature>
<dbReference type="Pfam" id="PF18559">
    <property type="entry name" value="Exop_C"/>
    <property type="match status" value="1"/>
</dbReference>
<dbReference type="SUPFAM" id="SSF53067">
    <property type="entry name" value="Actin-like ATPase domain"/>
    <property type="match status" value="1"/>
</dbReference>
<dbReference type="Pfam" id="PF00012">
    <property type="entry name" value="HSP70"/>
    <property type="match status" value="1"/>
</dbReference>
<dbReference type="PATRIC" id="fig|909613.9.peg.4726"/>
<gene>
    <name evidence="8" type="ORF">UO65_4726</name>
</gene>
<feature type="compositionally biased region" description="Low complexity" evidence="6">
    <location>
        <begin position="167"/>
        <end position="176"/>
    </location>
</feature>
<feature type="region of interest" description="Disordered" evidence="6">
    <location>
        <begin position="214"/>
        <end position="284"/>
    </location>
</feature>
<feature type="domain" description="ExoP galactose-binding-like" evidence="7">
    <location>
        <begin position="295"/>
        <end position="450"/>
    </location>
</feature>
<dbReference type="GO" id="GO:0140662">
    <property type="term" value="F:ATP-dependent protein folding chaperone"/>
    <property type="evidence" value="ECO:0007669"/>
    <property type="project" value="InterPro"/>
</dbReference>
<dbReference type="GO" id="GO:0005524">
    <property type="term" value="F:ATP binding"/>
    <property type="evidence" value="ECO:0007669"/>
    <property type="project" value="UniProtKB-KW"/>
</dbReference>
<protein>
    <submittedName>
        <fullName evidence="8">Chaperone protein DnaK</fullName>
    </submittedName>
</protein>
<evidence type="ECO:0000256" key="3">
    <source>
        <dbReference type="ARBA" id="ARBA00022840"/>
    </source>
</evidence>
<dbReference type="AlphaFoldDB" id="W7IT91"/>